<proteinExistence type="predicted"/>
<protein>
    <submittedName>
        <fullName evidence="1">Uncharacterized protein</fullName>
    </submittedName>
</protein>
<comment type="caution">
    <text evidence="1">The sequence shown here is derived from an EMBL/GenBank/DDBJ whole genome shotgun (WGS) entry which is preliminary data.</text>
</comment>
<keyword evidence="2" id="KW-1185">Reference proteome</keyword>
<evidence type="ECO:0000313" key="2">
    <source>
        <dbReference type="Proteomes" id="UP000827872"/>
    </source>
</evidence>
<gene>
    <name evidence="1" type="ORF">K3G42_011487</name>
</gene>
<name>A0ACB8FUR5_9SAUR</name>
<accession>A0ACB8FUR5</accession>
<sequence length="367" mass="43224">MFKVKMLREAVIVYLLQKCVRLIRMNMTEISYYNDTFTPSDFDDNSNANWCEMDDTYRFSAMFTGILYSLIFLLSLLGNSLVLWIIVKYENITSLTNLFMVNLCIADLAFACTLPFWIVYYYYEWSLGDFLCKAVSAIFSISYYCSVIFLTLMTIFRCLSVVDPLSTLRSPTKKRGILVSLVVWIIGVLVVIPEIIYTEVVTNNGQQQCEYIKPIWKWVELYQQIAFFLCSFFTISICYIRMLKILLGSRTQKRYRTVRLIFAIVLVFFLSWAPYNVLGFLYFSSTTRKIELDCESLNQLFFAFDISRKIAFCHSCLNPVLYVFVGVKFRRHLKLLFKKYYSCHSRIEPYPRAHSWHIGLYEDASMY</sequence>
<evidence type="ECO:0000313" key="1">
    <source>
        <dbReference type="EMBL" id="KAH8010709.1"/>
    </source>
</evidence>
<organism evidence="1 2">
    <name type="scientific">Sphaerodactylus townsendi</name>
    <dbReference type="NCBI Taxonomy" id="933632"/>
    <lineage>
        <taxon>Eukaryota</taxon>
        <taxon>Metazoa</taxon>
        <taxon>Chordata</taxon>
        <taxon>Craniata</taxon>
        <taxon>Vertebrata</taxon>
        <taxon>Euteleostomi</taxon>
        <taxon>Lepidosauria</taxon>
        <taxon>Squamata</taxon>
        <taxon>Bifurcata</taxon>
        <taxon>Gekkota</taxon>
        <taxon>Sphaerodactylidae</taxon>
        <taxon>Sphaerodactylus</taxon>
    </lineage>
</organism>
<reference evidence="1" key="1">
    <citation type="submission" date="2021-08" db="EMBL/GenBank/DDBJ databases">
        <title>The first chromosome-level gecko genome reveals the dynamic sex chromosomes of Neotropical dwarf geckos (Sphaerodactylidae: Sphaerodactylus).</title>
        <authorList>
            <person name="Pinto B.J."/>
            <person name="Keating S.E."/>
            <person name="Gamble T."/>
        </authorList>
    </citation>
    <scope>NUCLEOTIDE SEQUENCE</scope>
    <source>
        <strain evidence="1">TG3544</strain>
    </source>
</reference>
<dbReference type="Proteomes" id="UP000827872">
    <property type="component" value="Linkage Group LG11"/>
</dbReference>
<dbReference type="EMBL" id="CM037624">
    <property type="protein sequence ID" value="KAH8010709.1"/>
    <property type="molecule type" value="Genomic_DNA"/>
</dbReference>